<dbReference type="InterPro" id="IPR013087">
    <property type="entry name" value="Znf_C2H2_type"/>
</dbReference>
<dbReference type="PROSITE" id="PS00028">
    <property type="entry name" value="ZINC_FINGER_C2H2_1"/>
    <property type="match status" value="1"/>
</dbReference>
<dbReference type="Proteomes" id="UP000019118">
    <property type="component" value="Unassembled WGS sequence"/>
</dbReference>
<dbReference type="PANTHER" id="PTHR33936:SF24">
    <property type="entry name" value="C2H2-TYPE DOMAIN-CONTAINING PROTEIN"/>
    <property type="match status" value="1"/>
</dbReference>
<dbReference type="InterPro" id="IPR018289">
    <property type="entry name" value="MULE_transposase_dom"/>
</dbReference>
<proteinExistence type="predicted"/>
<keyword evidence="5" id="KW-1185">Reference proteome</keyword>
<dbReference type="PROSITE" id="PS50157">
    <property type="entry name" value="ZINC_FINGER_C2H2_2"/>
    <property type="match status" value="1"/>
</dbReference>
<name>A0AAR5Q746_DENPD</name>
<feature type="region of interest" description="Disordered" evidence="2">
    <location>
        <begin position="753"/>
        <end position="779"/>
    </location>
</feature>
<feature type="compositionally biased region" description="Polar residues" evidence="2">
    <location>
        <begin position="753"/>
        <end position="764"/>
    </location>
</feature>
<dbReference type="Pfam" id="PF10551">
    <property type="entry name" value="MULE"/>
    <property type="match status" value="1"/>
</dbReference>
<dbReference type="InterPro" id="IPR052797">
    <property type="entry name" value="RegFact_GeneExpr_CellDeath"/>
</dbReference>
<evidence type="ECO:0000256" key="1">
    <source>
        <dbReference type="PROSITE-ProRule" id="PRU00042"/>
    </source>
</evidence>
<feature type="domain" description="C2H2-type" evidence="3">
    <location>
        <begin position="3"/>
        <end position="31"/>
    </location>
</feature>
<evidence type="ECO:0000313" key="5">
    <source>
        <dbReference type="Proteomes" id="UP000019118"/>
    </source>
</evidence>
<keyword evidence="1" id="KW-0863">Zinc-finger</keyword>
<reference evidence="5" key="1">
    <citation type="journal article" date="2013" name="Genome Biol.">
        <title>Draft genome of the mountain pine beetle, Dendroctonus ponderosae Hopkins, a major forest pest.</title>
        <authorList>
            <person name="Keeling C.I."/>
            <person name="Yuen M.M."/>
            <person name="Liao N.Y."/>
            <person name="Docking T.R."/>
            <person name="Chan S.K."/>
            <person name="Taylor G.A."/>
            <person name="Palmquist D.L."/>
            <person name="Jackman S.D."/>
            <person name="Nguyen A."/>
            <person name="Li M."/>
            <person name="Henderson H."/>
            <person name="Janes J.K."/>
            <person name="Zhao Y."/>
            <person name="Pandoh P."/>
            <person name="Moore R."/>
            <person name="Sperling F.A."/>
            <person name="Huber D.P."/>
            <person name="Birol I."/>
            <person name="Jones S.J."/>
            <person name="Bohlmann J."/>
        </authorList>
    </citation>
    <scope>NUCLEOTIDE SEQUENCE</scope>
</reference>
<sequence length="808" mass="93400">MDRKCAKCEKTYSTEGNLRKHIRTKHPNDQSIIPRKYKEEGNFQYNCTCGKNFNHKHHFIYHVKSHGCDVINPVLTPMRVLKKCPICPYSDFYINNLMKHFEGNHNIVIQEQLLQFSSEDLFDGWKSETEKKTISSFVKNYSKKSSLGITTKFICNRSGNYVPKNTKRLRILKTQGTNKINAFCPASMKLVVDNEGKCSVKYIETHIGHINELGHVFLSPVERAQIAEKIALKIPFEEILNEVRDSVTNSSLNRSHLLTRKDLYNIENSFKLQTDSIRNSNDCVSVKAWIHEFIEKDDIYVFYKSQGMVSTEHSQLKSDDFMLIIMNQPQSDILLKYGSDVICIDATHGAKNCNLELITLLVLDNMRQGFPCAFCITNRTDKEALHIFFSYIQNWTGKICPNIFMSDMSDAFYNAWLEVMEKPRLRLYCTWHVDRAWRENLNKIRNKNIRVLIYKKLRSLLEEKDQVAFLGMLNGFYQQISTERDTEKFGKYFLNYMKNYELWASCHRLYTVVNSNMHLECMHGVFKNIYLKGKTVRTLDKVISALMKFIKDKLFDRLITINKGKITSKLKDIKSRHKTSLALDVSLLITSDEGWTFKSSSSKVYFINEVDTDCNCQLRCNYCDACIHRYSCTCMDSAIKWIMCKHIHLVCMFRAQTTKQQSLLINDNDDLAGELVQNNELQMDVNPITGTALTQQKQSQEQIETKQSQKMKNSFLTILEKTNTLAELDILKKKAAPIGPTVAAVKSLTTSPQIERSQVKSRSPLNKHVSQRKHLSTKKERLANAEKLTKPSASESQQSAIYYVVTIN</sequence>
<evidence type="ECO:0000256" key="2">
    <source>
        <dbReference type="SAM" id="MobiDB-lite"/>
    </source>
</evidence>
<evidence type="ECO:0000313" key="4">
    <source>
        <dbReference type="EnsemblMetazoa" id="XP_019769052.1"/>
    </source>
</evidence>
<dbReference type="PANTHER" id="PTHR33936">
    <property type="entry name" value="PROTEIN CBG17840"/>
    <property type="match status" value="1"/>
</dbReference>
<dbReference type="SMART" id="SM00355">
    <property type="entry name" value="ZnF_C2H2"/>
    <property type="match status" value="3"/>
</dbReference>
<dbReference type="GO" id="GO:0008270">
    <property type="term" value="F:zinc ion binding"/>
    <property type="evidence" value="ECO:0007669"/>
    <property type="project" value="UniProtKB-KW"/>
</dbReference>
<keyword evidence="1" id="KW-0862">Zinc</keyword>
<reference evidence="4" key="2">
    <citation type="submission" date="2024-08" db="UniProtKB">
        <authorList>
            <consortium name="EnsemblMetazoa"/>
        </authorList>
    </citation>
    <scope>IDENTIFICATION</scope>
</reference>
<organism evidence="4 5">
    <name type="scientific">Dendroctonus ponderosae</name>
    <name type="common">Mountain pine beetle</name>
    <dbReference type="NCBI Taxonomy" id="77166"/>
    <lineage>
        <taxon>Eukaryota</taxon>
        <taxon>Metazoa</taxon>
        <taxon>Ecdysozoa</taxon>
        <taxon>Arthropoda</taxon>
        <taxon>Hexapoda</taxon>
        <taxon>Insecta</taxon>
        <taxon>Pterygota</taxon>
        <taxon>Neoptera</taxon>
        <taxon>Endopterygota</taxon>
        <taxon>Coleoptera</taxon>
        <taxon>Polyphaga</taxon>
        <taxon>Cucujiformia</taxon>
        <taxon>Curculionidae</taxon>
        <taxon>Scolytinae</taxon>
        <taxon>Dendroctonus</taxon>
    </lineage>
</organism>
<protein>
    <recommendedName>
        <fullName evidence="3">C2H2-type domain-containing protein</fullName>
    </recommendedName>
</protein>
<accession>A0AAR5Q746</accession>
<dbReference type="Gene3D" id="3.30.160.60">
    <property type="entry name" value="Classic Zinc Finger"/>
    <property type="match status" value="1"/>
</dbReference>
<keyword evidence="1" id="KW-0479">Metal-binding</keyword>
<dbReference type="EnsemblMetazoa" id="XM_019913493.1">
    <property type="protein sequence ID" value="XP_019769052.1"/>
    <property type="gene ID" value="LOC109543670"/>
</dbReference>
<dbReference type="AlphaFoldDB" id="A0AAR5Q746"/>
<evidence type="ECO:0000259" key="3">
    <source>
        <dbReference type="PROSITE" id="PS50157"/>
    </source>
</evidence>